<reference evidence="2" key="2">
    <citation type="journal article" date="2016" name="Sci. Rep.">
        <title>Dictyocaulus viviparus genome, variome and transcriptome elucidate lungworm biology and support future intervention.</title>
        <authorList>
            <person name="McNulty S.N."/>
            <person name="Strube C."/>
            <person name="Rosa B.A."/>
            <person name="Martin J.C."/>
            <person name="Tyagi R."/>
            <person name="Choi Y.J."/>
            <person name="Wang Q."/>
            <person name="Hallsworth Pepin K."/>
            <person name="Zhang X."/>
            <person name="Ozersky P."/>
            <person name="Wilson R.K."/>
            <person name="Sternberg P.W."/>
            <person name="Gasser R.B."/>
            <person name="Mitreva M."/>
        </authorList>
    </citation>
    <scope>NUCLEOTIDE SEQUENCE [LARGE SCALE GENOMIC DNA]</scope>
    <source>
        <strain evidence="2">HannoverDv2000</strain>
    </source>
</reference>
<evidence type="ECO:0000313" key="1">
    <source>
        <dbReference type="EMBL" id="KJH49862.1"/>
    </source>
</evidence>
<dbReference type="AlphaFoldDB" id="A0A0D8Y140"/>
<dbReference type="Proteomes" id="UP000053766">
    <property type="component" value="Unassembled WGS sequence"/>
</dbReference>
<reference evidence="1 2" key="1">
    <citation type="submission" date="2013-11" db="EMBL/GenBank/DDBJ databases">
        <title>Draft genome of the bovine lungworm Dictyocaulus viviparus.</title>
        <authorList>
            <person name="Mitreva M."/>
        </authorList>
    </citation>
    <scope>NUCLEOTIDE SEQUENCE [LARGE SCALE GENOMIC DNA]</scope>
    <source>
        <strain evidence="1 2">HannoverDv2000</strain>
    </source>
</reference>
<protein>
    <submittedName>
        <fullName evidence="1">Uncharacterized protein</fullName>
    </submittedName>
</protein>
<sequence length="95" mass="10981">MQGIFQMSGSIARMTESVLLNVVYAHWGPKGVWKLEIIQLVLVLSLWLIYLNRLVPLEKLSPIEWDKSYRMTIKTGEKSDKFVDKDAKSIDLSNR</sequence>
<dbReference type="OrthoDB" id="370281at2759"/>
<organism evidence="1 2">
    <name type="scientific">Dictyocaulus viviparus</name>
    <name type="common">Bovine lungworm</name>
    <dbReference type="NCBI Taxonomy" id="29172"/>
    <lineage>
        <taxon>Eukaryota</taxon>
        <taxon>Metazoa</taxon>
        <taxon>Ecdysozoa</taxon>
        <taxon>Nematoda</taxon>
        <taxon>Chromadorea</taxon>
        <taxon>Rhabditida</taxon>
        <taxon>Rhabditina</taxon>
        <taxon>Rhabditomorpha</taxon>
        <taxon>Strongyloidea</taxon>
        <taxon>Metastrongylidae</taxon>
        <taxon>Dictyocaulus</taxon>
    </lineage>
</organism>
<evidence type="ECO:0000313" key="2">
    <source>
        <dbReference type="Proteomes" id="UP000053766"/>
    </source>
</evidence>
<keyword evidence="2" id="KW-1185">Reference proteome</keyword>
<accession>A0A0D8Y140</accession>
<dbReference type="STRING" id="29172.A0A0D8Y140"/>
<gene>
    <name evidence="1" type="ORF">DICVIV_03973</name>
</gene>
<proteinExistence type="predicted"/>
<dbReference type="EMBL" id="KN716221">
    <property type="protein sequence ID" value="KJH49862.1"/>
    <property type="molecule type" value="Genomic_DNA"/>
</dbReference>
<name>A0A0D8Y140_DICVI</name>